<sequence length="78" mass="8439">MQRPARLQHENGSTTDLSSNFESNAPCIELSAGVVSLLATRPTNARVASSDRRGAAVREQRAPFYVSKQSSIIVLPLN</sequence>
<gene>
    <name evidence="2" type="ORF">EVAR_8615_1</name>
</gene>
<dbReference type="Proteomes" id="UP000299102">
    <property type="component" value="Unassembled WGS sequence"/>
</dbReference>
<dbReference type="AlphaFoldDB" id="A0A4C1XEG7"/>
<protein>
    <submittedName>
        <fullName evidence="2">Uncharacterized protein</fullName>
    </submittedName>
</protein>
<evidence type="ECO:0000313" key="2">
    <source>
        <dbReference type="EMBL" id="GBP62276.1"/>
    </source>
</evidence>
<reference evidence="2 3" key="1">
    <citation type="journal article" date="2019" name="Commun. Biol.">
        <title>The bagworm genome reveals a unique fibroin gene that provides high tensile strength.</title>
        <authorList>
            <person name="Kono N."/>
            <person name="Nakamura H."/>
            <person name="Ohtoshi R."/>
            <person name="Tomita M."/>
            <person name="Numata K."/>
            <person name="Arakawa K."/>
        </authorList>
    </citation>
    <scope>NUCLEOTIDE SEQUENCE [LARGE SCALE GENOMIC DNA]</scope>
</reference>
<proteinExistence type="predicted"/>
<dbReference type="EMBL" id="BGZK01000837">
    <property type="protein sequence ID" value="GBP62276.1"/>
    <property type="molecule type" value="Genomic_DNA"/>
</dbReference>
<feature type="compositionally biased region" description="Polar residues" evidence="1">
    <location>
        <begin position="10"/>
        <end position="20"/>
    </location>
</feature>
<evidence type="ECO:0000313" key="3">
    <source>
        <dbReference type="Proteomes" id="UP000299102"/>
    </source>
</evidence>
<feature type="region of interest" description="Disordered" evidence="1">
    <location>
        <begin position="1"/>
        <end position="20"/>
    </location>
</feature>
<comment type="caution">
    <text evidence="2">The sequence shown here is derived from an EMBL/GenBank/DDBJ whole genome shotgun (WGS) entry which is preliminary data.</text>
</comment>
<organism evidence="2 3">
    <name type="scientific">Eumeta variegata</name>
    <name type="common">Bagworm moth</name>
    <name type="synonym">Eumeta japonica</name>
    <dbReference type="NCBI Taxonomy" id="151549"/>
    <lineage>
        <taxon>Eukaryota</taxon>
        <taxon>Metazoa</taxon>
        <taxon>Ecdysozoa</taxon>
        <taxon>Arthropoda</taxon>
        <taxon>Hexapoda</taxon>
        <taxon>Insecta</taxon>
        <taxon>Pterygota</taxon>
        <taxon>Neoptera</taxon>
        <taxon>Endopterygota</taxon>
        <taxon>Lepidoptera</taxon>
        <taxon>Glossata</taxon>
        <taxon>Ditrysia</taxon>
        <taxon>Tineoidea</taxon>
        <taxon>Psychidae</taxon>
        <taxon>Oiketicinae</taxon>
        <taxon>Eumeta</taxon>
    </lineage>
</organism>
<accession>A0A4C1XEG7</accession>
<keyword evidence="3" id="KW-1185">Reference proteome</keyword>
<name>A0A4C1XEG7_EUMVA</name>
<evidence type="ECO:0000256" key="1">
    <source>
        <dbReference type="SAM" id="MobiDB-lite"/>
    </source>
</evidence>